<keyword evidence="2" id="KW-1185">Reference proteome</keyword>
<organism evidence="1 2">
    <name type="scientific">Populus alba</name>
    <name type="common">White poplar</name>
    <dbReference type="NCBI Taxonomy" id="43335"/>
    <lineage>
        <taxon>Eukaryota</taxon>
        <taxon>Viridiplantae</taxon>
        <taxon>Streptophyta</taxon>
        <taxon>Embryophyta</taxon>
        <taxon>Tracheophyta</taxon>
        <taxon>Spermatophyta</taxon>
        <taxon>Magnoliopsida</taxon>
        <taxon>eudicotyledons</taxon>
        <taxon>Gunneridae</taxon>
        <taxon>Pentapetalae</taxon>
        <taxon>rosids</taxon>
        <taxon>fabids</taxon>
        <taxon>Malpighiales</taxon>
        <taxon>Salicaceae</taxon>
        <taxon>Saliceae</taxon>
        <taxon>Populus</taxon>
    </lineage>
</organism>
<sequence length="118" mass="12584">MNLSFWQRCDYSKEVEEGEEAGELACITEKSDHTSAPVSGVIVAVGVNIHILNCRMETLISSCLLLGKDQGAGNSSFLPHGASPTHEMLSNVTQSNGLNYTAGGQETGDNHGTETQQM</sequence>
<dbReference type="Proteomes" id="UP000309997">
    <property type="component" value="Unassembled WGS sequence"/>
</dbReference>
<evidence type="ECO:0000313" key="2">
    <source>
        <dbReference type="Proteomes" id="UP000309997"/>
    </source>
</evidence>
<proteinExistence type="predicted"/>
<protein>
    <submittedName>
        <fullName evidence="1">Uncharacterized protein</fullName>
    </submittedName>
</protein>
<accession>A0ACC4AK69</accession>
<name>A0ACC4AK69_POPAL</name>
<dbReference type="EMBL" id="RCHU02000018">
    <property type="protein sequence ID" value="KAL3566268.1"/>
    <property type="molecule type" value="Genomic_DNA"/>
</dbReference>
<comment type="caution">
    <text evidence="1">The sequence shown here is derived from an EMBL/GenBank/DDBJ whole genome shotgun (WGS) entry which is preliminary data.</text>
</comment>
<gene>
    <name evidence="1" type="ORF">D5086_031683</name>
</gene>
<evidence type="ECO:0000313" key="1">
    <source>
        <dbReference type="EMBL" id="KAL3566268.1"/>
    </source>
</evidence>
<reference evidence="1 2" key="1">
    <citation type="journal article" date="2024" name="Plant Biotechnol. J.">
        <title>Genome and CRISPR/Cas9 system of a widespread forest tree (Populus alba) in the world.</title>
        <authorList>
            <person name="Liu Y.J."/>
            <person name="Jiang P.F."/>
            <person name="Han X.M."/>
            <person name="Li X.Y."/>
            <person name="Wang H.M."/>
            <person name="Wang Y.J."/>
            <person name="Wang X.X."/>
            <person name="Zeng Q.Y."/>
        </authorList>
    </citation>
    <scope>NUCLEOTIDE SEQUENCE [LARGE SCALE GENOMIC DNA]</scope>
    <source>
        <strain evidence="2">cv. PAL-ZL1</strain>
    </source>
</reference>